<dbReference type="AlphaFoldDB" id="A0A0G1NAD6"/>
<dbReference type="Gene3D" id="1.10.1130.10">
    <property type="entry name" value="Flavocytochrome C3, Chain A"/>
    <property type="match status" value="1"/>
</dbReference>
<evidence type="ECO:0000259" key="5">
    <source>
        <dbReference type="PROSITE" id="PS51007"/>
    </source>
</evidence>
<dbReference type="GO" id="GO:0046872">
    <property type="term" value="F:metal ion binding"/>
    <property type="evidence" value="ECO:0007669"/>
    <property type="project" value="UniProtKB-KW"/>
</dbReference>
<feature type="domain" description="Cytochrome c" evidence="5">
    <location>
        <begin position="24"/>
        <end position="161"/>
    </location>
</feature>
<name>A0A0G1NAD6_9BACT</name>
<dbReference type="InterPro" id="IPR009056">
    <property type="entry name" value="Cyt_c-like_dom"/>
</dbReference>
<feature type="signal peptide" evidence="4">
    <location>
        <begin position="1"/>
        <end position="28"/>
    </location>
</feature>
<evidence type="ECO:0000256" key="1">
    <source>
        <dbReference type="ARBA" id="ARBA00022723"/>
    </source>
</evidence>
<dbReference type="GO" id="GO:0020037">
    <property type="term" value="F:heme binding"/>
    <property type="evidence" value="ECO:0007669"/>
    <property type="project" value="InterPro"/>
</dbReference>
<dbReference type="EMBL" id="LCLO01000032">
    <property type="protein sequence ID" value="KKU17529.1"/>
    <property type="molecule type" value="Genomic_DNA"/>
</dbReference>
<sequence length="224" mass="24616">MLKKMACATAVLMLTAVMLWVVVPEADAGHTYNPAYNPTTCANCHNAEHAGLQDGKTIFPGYPWLYRSTSEFDASGVWQNYTSYTILSTPTLDPLGEFCLKCHGNPRWRSSSHLSEKYINPTDGHIHHPIGVEITDDLISRRGSRTPSVLQDVMAPLSEMQETFYLGGPNKNVLTCATCHGYMHKGDGGPYGHYLTLPFDDDGNGIGGTLCGACHKGKWQDLHQ</sequence>
<evidence type="ECO:0000256" key="3">
    <source>
        <dbReference type="PROSITE-ProRule" id="PRU00433"/>
    </source>
</evidence>
<comment type="caution">
    <text evidence="6">The sequence shown here is derived from an EMBL/GenBank/DDBJ whole genome shotgun (WGS) entry which is preliminary data.</text>
</comment>
<accession>A0A0G1NAD6</accession>
<organism evidence="6 7">
    <name type="scientific">Candidatus Azambacteria bacterium GW2011_GWA2_45_90</name>
    <dbReference type="NCBI Taxonomy" id="1618614"/>
    <lineage>
        <taxon>Bacteria</taxon>
        <taxon>Candidatus Azamiibacteriota</taxon>
    </lineage>
</organism>
<gene>
    <name evidence="6" type="ORF">UX27_C0032G0007</name>
</gene>
<keyword evidence="2 3" id="KW-0408">Iron</keyword>
<evidence type="ECO:0000313" key="6">
    <source>
        <dbReference type="EMBL" id="KKU17529.1"/>
    </source>
</evidence>
<evidence type="ECO:0000256" key="2">
    <source>
        <dbReference type="ARBA" id="ARBA00023004"/>
    </source>
</evidence>
<dbReference type="PROSITE" id="PS51007">
    <property type="entry name" value="CYTC"/>
    <property type="match status" value="1"/>
</dbReference>
<keyword evidence="1 3" id="KW-0479">Metal-binding</keyword>
<protein>
    <recommendedName>
        <fullName evidence="5">Cytochrome c domain-containing protein</fullName>
    </recommendedName>
</protein>
<dbReference type="SUPFAM" id="SSF48695">
    <property type="entry name" value="Multiheme cytochromes"/>
    <property type="match status" value="1"/>
</dbReference>
<dbReference type="GO" id="GO:0009055">
    <property type="term" value="F:electron transfer activity"/>
    <property type="evidence" value="ECO:0007669"/>
    <property type="project" value="InterPro"/>
</dbReference>
<keyword evidence="3" id="KW-0349">Heme</keyword>
<reference evidence="6 7" key="1">
    <citation type="journal article" date="2015" name="Nature">
        <title>rRNA introns, odd ribosomes, and small enigmatic genomes across a large radiation of phyla.</title>
        <authorList>
            <person name="Brown C.T."/>
            <person name="Hug L.A."/>
            <person name="Thomas B.C."/>
            <person name="Sharon I."/>
            <person name="Castelle C.J."/>
            <person name="Singh A."/>
            <person name="Wilkins M.J."/>
            <person name="Williams K.H."/>
            <person name="Banfield J.F."/>
        </authorList>
    </citation>
    <scope>NUCLEOTIDE SEQUENCE [LARGE SCALE GENOMIC DNA]</scope>
</reference>
<dbReference type="Proteomes" id="UP000034644">
    <property type="component" value="Unassembled WGS sequence"/>
</dbReference>
<dbReference type="InterPro" id="IPR036280">
    <property type="entry name" value="Multihaem_cyt_sf"/>
</dbReference>
<feature type="chain" id="PRO_5002538795" description="Cytochrome c domain-containing protein" evidence="4">
    <location>
        <begin position="29"/>
        <end position="224"/>
    </location>
</feature>
<evidence type="ECO:0000256" key="4">
    <source>
        <dbReference type="SAM" id="SignalP"/>
    </source>
</evidence>
<keyword evidence="4" id="KW-0732">Signal</keyword>
<proteinExistence type="predicted"/>
<evidence type="ECO:0000313" key="7">
    <source>
        <dbReference type="Proteomes" id="UP000034644"/>
    </source>
</evidence>